<feature type="signal peptide" evidence="1">
    <location>
        <begin position="1"/>
        <end position="22"/>
    </location>
</feature>
<dbReference type="AlphaFoldDB" id="A0A7Y2H3D0"/>
<gene>
    <name evidence="2" type="ORF">HKN21_13145</name>
</gene>
<evidence type="ECO:0000313" key="2">
    <source>
        <dbReference type="EMBL" id="NNF07702.1"/>
    </source>
</evidence>
<dbReference type="Proteomes" id="UP000547674">
    <property type="component" value="Unassembled WGS sequence"/>
</dbReference>
<reference evidence="2 3" key="1">
    <citation type="submission" date="2020-03" db="EMBL/GenBank/DDBJ databases">
        <title>Metabolic flexibility allows generalist bacteria to become dominant in a frequently disturbed ecosystem.</title>
        <authorList>
            <person name="Chen Y.-J."/>
            <person name="Leung P.M."/>
            <person name="Bay S.K."/>
            <person name="Hugenholtz P."/>
            <person name="Kessler A.J."/>
            <person name="Shelley G."/>
            <person name="Waite D.W."/>
            <person name="Cook P.L."/>
            <person name="Greening C."/>
        </authorList>
    </citation>
    <scope>NUCLEOTIDE SEQUENCE [LARGE SCALE GENOMIC DNA]</scope>
    <source>
        <strain evidence="2">SS_bin_28</strain>
    </source>
</reference>
<evidence type="ECO:0008006" key="4">
    <source>
        <dbReference type="Google" id="ProtNLM"/>
    </source>
</evidence>
<proteinExistence type="predicted"/>
<protein>
    <recommendedName>
        <fullName evidence="4">DUF3857 domain-containing protein</fullName>
    </recommendedName>
</protein>
<feature type="chain" id="PRO_5031089466" description="DUF3857 domain-containing protein" evidence="1">
    <location>
        <begin position="23"/>
        <end position="633"/>
    </location>
</feature>
<evidence type="ECO:0000313" key="3">
    <source>
        <dbReference type="Proteomes" id="UP000547674"/>
    </source>
</evidence>
<organism evidence="2 3">
    <name type="scientific">Eiseniibacteriota bacterium</name>
    <dbReference type="NCBI Taxonomy" id="2212470"/>
    <lineage>
        <taxon>Bacteria</taxon>
        <taxon>Candidatus Eiseniibacteriota</taxon>
    </lineage>
</organism>
<accession>A0A7Y2H3D0</accession>
<dbReference type="Gene3D" id="2.60.40.3140">
    <property type="match status" value="1"/>
</dbReference>
<dbReference type="EMBL" id="JABDJR010000527">
    <property type="protein sequence ID" value="NNF07702.1"/>
    <property type="molecule type" value="Genomic_DNA"/>
</dbReference>
<name>A0A7Y2H3D0_UNCEI</name>
<comment type="caution">
    <text evidence="2">The sequence shown here is derived from an EMBL/GenBank/DDBJ whole genome shotgun (WGS) entry which is preliminary data.</text>
</comment>
<keyword evidence="1" id="KW-0732">Signal</keyword>
<sequence length="633" mass="70715">MKKFALALLAVGSLFTCPLALAGEEEEEVFPTWEELESEYAADYAAVEFLREVTIEITFSTHGDFYTKIKYAHDYAIFDPLEAEHLLNQEFLLPPGAKVKKKSARSVSLKGSVRKAEKDEFQTKKVYGGWKEVRVAIPGLDSPGYAKVRVEAEWKTAPLFSVDLVSNLPLRKGRIRLECPPSQHRSALQYFSIRRRGSLKEAEVPKKKAAEFILQWEAENLPPLTESSFYPALIQPAAALEISVRGSSWNLFSKVMYDEVRSIRLPKDLVKTFKKEADLSTPEATFASVVSWVENPKNIATFGTPRDMVLGFGTFKDFQPGDRLSILEKAVFAKRLMDECKLQNQLVFASSQYRSALNWASLDYDQLDAPLILVSGLGPSFLWDVGAPWVPMGFPGPDLYGRMLVMEEDEETDPILSIKPSPFYHAEKRTLELSLEDDGFLSGDLSCQFNTTSRDERLQPWTKSAEGTKAAIDAALLDHVSVGEVAWSKRGSPLFRCSEDSPAVLTCAVEMEAEASGASGWSVSPFVTELPRYFSRIEERDQDTVFLLTEGLKVSEAVMVHLGEMSATAVPEPLQLRNASGEFTCRWQPQGNNLVALRRLVIHPDSQAMRSSKLVSDLCKIWSESGSKTVFVE</sequence>
<evidence type="ECO:0000256" key="1">
    <source>
        <dbReference type="SAM" id="SignalP"/>
    </source>
</evidence>